<dbReference type="SUPFAM" id="SSF53335">
    <property type="entry name" value="S-adenosyl-L-methionine-dependent methyltransferases"/>
    <property type="match status" value="1"/>
</dbReference>
<evidence type="ECO:0000256" key="1">
    <source>
        <dbReference type="ARBA" id="ARBA00004953"/>
    </source>
</evidence>
<dbReference type="Gene3D" id="3.40.50.150">
    <property type="entry name" value="Vaccinia Virus protein VP39"/>
    <property type="match status" value="1"/>
</dbReference>
<dbReference type="PIRSF" id="PIRSF036428">
    <property type="entry name" value="CobL"/>
    <property type="match status" value="1"/>
</dbReference>
<dbReference type="InterPro" id="IPR050714">
    <property type="entry name" value="Cobalamin_biosynth_MTase"/>
</dbReference>
<evidence type="ECO:0000256" key="2">
    <source>
        <dbReference type="ARBA" id="ARBA00022573"/>
    </source>
</evidence>
<dbReference type="NCBIfam" id="TIGR02469">
    <property type="entry name" value="CbiT"/>
    <property type="match status" value="1"/>
</dbReference>
<dbReference type="NCBIfam" id="TIGR02467">
    <property type="entry name" value="CbiE"/>
    <property type="match status" value="1"/>
</dbReference>
<dbReference type="OrthoDB" id="9787825at2"/>
<dbReference type="Proteomes" id="UP000091969">
    <property type="component" value="Unassembled WGS sequence"/>
</dbReference>
<keyword evidence="4 7" id="KW-0808">Transferase</keyword>
<dbReference type="AlphaFoldDB" id="A0A1A6DVE7"/>
<proteinExistence type="predicted"/>
<dbReference type="InterPro" id="IPR014008">
    <property type="entry name" value="Cbl_synth_MTase_CbiT"/>
</dbReference>
<keyword evidence="3 7" id="KW-0489">Methyltransferase</keyword>
<dbReference type="PANTHER" id="PTHR43182">
    <property type="entry name" value="COBALT-PRECORRIN-6B C(15)-METHYLTRANSFERASE (DECARBOXYLATING)"/>
    <property type="match status" value="1"/>
</dbReference>
<evidence type="ECO:0000256" key="3">
    <source>
        <dbReference type="ARBA" id="ARBA00022603"/>
    </source>
</evidence>
<accession>A0A1A6DVE7</accession>
<dbReference type="InterPro" id="IPR006365">
    <property type="entry name" value="Cbl_synth_CobL"/>
</dbReference>
<reference evidence="7 8" key="1">
    <citation type="submission" date="2016-06" db="EMBL/GenBank/DDBJ databases">
        <title>Genome sequence of Tepidimonas fonticaldi PL17.</title>
        <authorList>
            <person name="Pinnaka A.K."/>
        </authorList>
    </citation>
    <scope>NUCLEOTIDE SEQUENCE [LARGE SCALE GENOMIC DNA]</scope>
    <source>
        <strain evidence="7 8">PL17</strain>
    </source>
</reference>
<dbReference type="GO" id="GO:0032259">
    <property type="term" value="P:methylation"/>
    <property type="evidence" value="ECO:0007669"/>
    <property type="project" value="UniProtKB-KW"/>
</dbReference>
<evidence type="ECO:0000313" key="7">
    <source>
        <dbReference type="EMBL" id="OBS30656.1"/>
    </source>
</evidence>
<dbReference type="STRING" id="1101373.A9O67_06600"/>
<dbReference type="SUPFAM" id="SSF53790">
    <property type="entry name" value="Tetrapyrrole methylase"/>
    <property type="match status" value="1"/>
</dbReference>
<comment type="caution">
    <text evidence="7">The sequence shown here is derived from an EMBL/GenBank/DDBJ whole genome shotgun (WGS) entry which is preliminary data.</text>
</comment>
<feature type="domain" description="Tetrapyrrole methylase" evidence="6">
    <location>
        <begin position="7"/>
        <end position="189"/>
    </location>
</feature>
<dbReference type="EMBL" id="LZDH01000056">
    <property type="protein sequence ID" value="OBS30656.1"/>
    <property type="molecule type" value="Genomic_DNA"/>
</dbReference>
<evidence type="ECO:0000259" key="6">
    <source>
        <dbReference type="Pfam" id="PF00590"/>
    </source>
</evidence>
<dbReference type="Gene3D" id="3.40.1010.10">
    <property type="entry name" value="Cobalt-precorrin-4 Transmethylase, Domain 1"/>
    <property type="match status" value="1"/>
</dbReference>
<dbReference type="InterPro" id="IPR000878">
    <property type="entry name" value="4pyrrol_Mease"/>
</dbReference>
<keyword evidence="2" id="KW-0169">Cobalamin biosynthesis</keyword>
<dbReference type="GO" id="GO:0009236">
    <property type="term" value="P:cobalamin biosynthetic process"/>
    <property type="evidence" value="ECO:0007669"/>
    <property type="project" value="UniProtKB-UniPathway"/>
</dbReference>
<protein>
    <submittedName>
        <fullName evidence="7">Precorrin-6Y methyltransferase</fullName>
    </submittedName>
</protein>
<dbReference type="Pfam" id="PF00590">
    <property type="entry name" value="TP_methylase"/>
    <property type="match status" value="1"/>
</dbReference>
<dbReference type="PANTHER" id="PTHR43182:SF1">
    <property type="entry name" value="COBALT-PRECORRIN-7 C(5)-METHYLTRANSFERASE"/>
    <property type="match status" value="1"/>
</dbReference>
<evidence type="ECO:0000256" key="5">
    <source>
        <dbReference type="ARBA" id="ARBA00022691"/>
    </source>
</evidence>
<dbReference type="RefSeq" id="WP_068609315.1">
    <property type="nucleotide sequence ID" value="NZ_LZDH01000056.1"/>
</dbReference>
<dbReference type="UniPathway" id="UPA00148"/>
<gene>
    <name evidence="7" type="ORF">A9O67_06600</name>
</gene>
<keyword evidence="5" id="KW-0949">S-adenosyl-L-methionine</keyword>
<dbReference type="CDD" id="cd11644">
    <property type="entry name" value="Precorrin-6Y-MT"/>
    <property type="match status" value="1"/>
</dbReference>
<dbReference type="InterPro" id="IPR035996">
    <property type="entry name" value="4pyrrol_Methylase_sf"/>
</dbReference>
<sequence>MAAEAWLSIIGIGEDGLEDCSESTRRLLAQARRVFGGPRHLALAGIEPERAEPWPVPFDIGPLLAWRGQPVVALVSGDPFWFGAGSVLARALPRQEWQAIPAPSTFAWAASALGWPLEEVRCLGLHAQPLRALWPHLGRGRRLLCLLRDEAALQAAVVLLREEGFGASTAWALQRLGGPRQRIERFSIRDGAPAGLQAPLALALDLHDGPEGLPACVGLPDALFEHDGQLTKAPMRALTLQALAPRPGQRLWDLGAGSGSISIEWCLAGGVAEAVERDAVRAERVQRNAERFGLTPRLRVWSSETLATLAQLPEPQAVFIGGGMDAALWHALRPRLPAGCRVVVNAVTTATQALLAQLHERHGGQLRQIVLAEAQPLGAQQGWVPWRPQWQWAWQASAFELGGDVT</sequence>
<organism evidence="7 8">
    <name type="scientific">Tepidimonas fonticaldi</name>
    <dbReference type="NCBI Taxonomy" id="1101373"/>
    <lineage>
        <taxon>Bacteria</taxon>
        <taxon>Pseudomonadati</taxon>
        <taxon>Pseudomonadota</taxon>
        <taxon>Betaproteobacteria</taxon>
        <taxon>Burkholderiales</taxon>
        <taxon>Tepidimonas</taxon>
    </lineage>
</organism>
<dbReference type="InterPro" id="IPR029063">
    <property type="entry name" value="SAM-dependent_MTases_sf"/>
</dbReference>
<dbReference type="InterPro" id="IPR014777">
    <property type="entry name" value="4pyrrole_Mease_sub1"/>
</dbReference>
<evidence type="ECO:0000313" key="8">
    <source>
        <dbReference type="Proteomes" id="UP000091969"/>
    </source>
</evidence>
<comment type="pathway">
    <text evidence="1">Cofactor biosynthesis; adenosylcobalamin biosynthesis.</text>
</comment>
<name>A0A1A6DVE7_9BURK</name>
<keyword evidence="8" id="KW-1185">Reference proteome</keyword>
<dbReference type="InterPro" id="IPR012818">
    <property type="entry name" value="CbiE"/>
</dbReference>
<evidence type="ECO:0000256" key="4">
    <source>
        <dbReference type="ARBA" id="ARBA00022679"/>
    </source>
</evidence>
<dbReference type="GO" id="GO:0008276">
    <property type="term" value="F:protein methyltransferase activity"/>
    <property type="evidence" value="ECO:0007669"/>
    <property type="project" value="InterPro"/>
</dbReference>